<dbReference type="PANTHER" id="PTHR34580:SF9">
    <property type="entry name" value="SLL5097 PROTEIN"/>
    <property type="match status" value="1"/>
</dbReference>
<gene>
    <name evidence="4" type="ORF">ITQ97_05265</name>
</gene>
<dbReference type="AlphaFoldDB" id="A0AA40X8X7"/>
<dbReference type="InterPro" id="IPR026881">
    <property type="entry name" value="WYL_dom"/>
</dbReference>
<dbReference type="InterPro" id="IPR036388">
    <property type="entry name" value="WH-like_DNA-bd_sf"/>
</dbReference>
<keyword evidence="2" id="KW-0804">Transcription</keyword>
<dbReference type="InterPro" id="IPR051534">
    <property type="entry name" value="CBASS_pafABC_assoc_protein"/>
</dbReference>
<evidence type="ECO:0000259" key="3">
    <source>
        <dbReference type="PROSITE" id="PS51000"/>
    </source>
</evidence>
<evidence type="ECO:0000313" key="5">
    <source>
        <dbReference type="Proteomes" id="UP000743107"/>
    </source>
</evidence>
<evidence type="ECO:0000256" key="1">
    <source>
        <dbReference type="ARBA" id="ARBA00023015"/>
    </source>
</evidence>
<organism evidence="4 5">
    <name type="scientific">Pediococcus pentosaceus</name>
    <dbReference type="NCBI Taxonomy" id="1255"/>
    <lineage>
        <taxon>Bacteria</taxon>
        <taxon>Bacillati</taxon>
        <taxon>Bacillota</taxon>
        <taxon>Bacilli</taxon>
        <taxon>Lactobacillales</taxon>
        <taxon>Lactobacillaceae</taxon>
        <taxon>Pediococcus</taxon>
    </lineage>
</organism>
<dbReference type="Pfam" id="PF13280">
    <property type="entry name" value="WYL"/>
    <property type="match status" value="1"/>
</dbReference>
<dbReference type="PROSITE" id="PS52050">
    <property type="entry name" value="WYL"/>
    <property type="match status" value="1"/>
</dbReference>
<dbReference type="PROSITE" id="PS51000">
    <property type="entry name" value="HTH_DEOR_2"/>
    <property type="match status" value="1"/>
</dbReference>
<feature type="domain" description="HTH deoR-type" evidence="3">
    <location>
        <begin position="3"/>
        <end position="58"/>
    </location>
</feature>
<dbReference type="GO" id="GO:0003700">
    <property type="term" value="F:DNA-binding transcription factor activity"/>
    <property type="evidence" value="ECO:0007669"/>
    <property type="project" value="InterPro"/>
</dbReference>
<proteinExistence type="predicted"/>
<dbReference type="InterPro" id="IPR001034">
    <property type="entry name" value="DeoR_HTH"/>
</dbReference>
<dbReference type="PANTHER" id="PTHR34580">
    <property type="match status" value="1"/>
</dbReference>
<dbReference type="SUPFAM" id="SSF46785">
    <property type="entry name" value="Winged helix' DNA-binding domain"/>
    <property type="match status" value="1"/>
</dbReference>
<sequence length="310" mass="36381">MKKSERLNQELIFLRDKYSFQLKELITEFDISKRTALRDIQELEAMGLAYYTEPGRNGGYRLLNQSNLIPIYFNKKEIQAIFFALKALRVLSVTPFDESYARIQQKLFATMSPENQQDISNLLAVVHYHNVAPVGDVANLEIILNAILEEQVIQIHYTQYEDVHIQLQIYELFYRNGIWFTSAYNPNTQRWGTYRCDYMHDLKINPTKTPTLTLAELKALQDQYESTYHNIPFKCRLTPFGKELFLKHSYPNMHLEMIDDMPYIVGGYNQAELAYMTHYLVSFGKHLTIEAPEQLKTSYLKQLQAMIAKY</sequence>
<dbReference type="Gene3D" id="1.10.10.10">
    <property type="entry name" value="Winged helix-like DNA-binding domain superfamily/Winged helix DNA-binding domain"/>
    <property type="match status" value="1"/>
</dbReference>
<dbReference type="Proteomes" id="UP000743107">
    <property type="component" value="Unassembled WGS sequence"/>
</dbReference>
<dbReference type="RefSeq" id="WP_195751898.1">
    <property type="nucleotide sequence ID" value="NZ_JADOFV010000003.1"/>
</dbReference>
<name>A0AA40X8X7_PEDPE</name>
<keyword evidence="1" id="KW-0805">Transcription regulation</keyword>
<dbReference type="EMBL" id="JADOFV010000003">
    <property type="protein sequence ID" value="MBF7127213.1"/>
    <property type="molecule type" value="Genomic_DNA"/>
</dbReference>
<accession>A0AA40X8X7</accession>
<evidence type="ECO:0000256" key="2">
    <source>
        <dbReference type="ARBA" id="ARBA00023163"/>
    </source>
</evidence>
<dbReference type="Pfam" id="PF08279">
    <property type="entry name" value="HTH_11"/>
    <property type="match status" value="1"/>
</dbReference>
<evidence type="ECO:0000313" key="4">
    <source>
        <dbReference type="EMBL" id="MBF7127213.1"/>
    </source>
</evidence>
<comment type="caution">
    <text evidence="4">The sequence shown here is derived from an EMBL/GenBank/DDBJ whole genome shotgun (WGS) entry which is preliminary data.</text>
</comment>
<dbReference type="InterPro" id="IPR013196">
    <property type="entry name" value="HTH_11"/>
</dbReference>
<reference evidence="4" key="1">
    <citation type="submission" date="2020-11" db="EMBL/GenBank/DDBJ databases">
        <title>Antibiotic susceptibility profiles of Pediococcus pentosaceus from various origins and their implications for the safety assessment of strains with food-technology applications.</title>
        <authorList>
            <person name="Shani N."/>
            <person name="Oberhaensli S."/>
            <person name="Arias E."/>
        </authorList>
    </citation>
    <scope>NUCLEOTIDE SEQUENCE</scope>
    <source>
        <strain evidence="4">FAM 19164</strain>
    </source>
</reference>
<dbReference type="InterPro" id="IPR036390">
    <property type="entry name" value="WH_DNA-bd_sf"/>
</dbReference>
<protein>
    <submittedName>
        <fullName evidence="4">WYL domain-containing protein</fullName>
    </submittedName>
</protein>